<organism evidence="2 3">
    <name type="scientific">Monilinia fructicola</name>
    <name type="common">Brown rot fungus</name>
    <name type="synonym">Ciboria fructicola</name>
    <dbReference type="NCBI Taxonomy" id="38448"/>
    <lineage>
        <taxon>Eukaryota</taxon>
        <taxon>Fungi</taxon>
        <taxon>Dikarya</taxon>
        <taxon>Ascomycota</taxon>
        <taxon>Pezizomycotina</taxon>
        <taxon>Leotiomycetes</taxon>
        <taxon>Helotiales</taxon>
        <taxon>Sclerotiniaceae</taxon>
        <taxon>Monilinia</taxon>
    </lineage>
</organism>
<gene>
    <name evidence="2" type="ORF">EYC84_004308</name>
</gene>
<feature type="signal peptide" evidence="1">
    <location>
        <begin position="1"/>
        <end position="21"/>
    </location>
</feature>
<protein>
    <recommendedName>
        <fullName evidence="4">Peptidase A1 domain-containing protein</fullName>
    </recommendedName>
</protein>
<dbReference type="EMBL" id="VICG01000002">
    <property type="protein sequence ID" value="KAA8575095.1"/>
    <property type="molecule type" value="Genomic_DNA"/>
</dbReference>
<evidence type="ECO:0000313" key="2">
    <source>
        <dbReference type="EMBL" id="KAA8575095.1"/>
    </source>
</evidence>
<dbReference type="VEuPathDB" id="FungiDB:MFRU_002g02990"/>
<feature type="chain" id="PRO_5024377940" description="Peptidase A1 domain-containing protein" evidence="1">
    <location>
        <begin position="22"/>
        <end position="983"/>
    </location>
</feature>
<keyword evidence="3" id="KW-1185">Reference proteome</keyword>
<dbReference type="AlphaFoldDB" id="A0A5M9K8A9"/>
<evidence type="ECO:0008006" key="4">
    <source>
        <dbReference type="Google" id="ProtNLM"/>
    </source>
</evidence>
<dbReference type="OrthoDB" id="3944128at2759"/>
<accession>A0A5M9K8A9</accession>
<evidence type="ECO:0000313" key="3">
    <source>
        <dbReference type="Proteomes" id="UP000322873"/>
    </source>
</evidence>
<comment type="caution">
    <text evidence="2">The sequence shown here is derived from an EMBL/GenBank/DDBJ whole genome shotgun (WGS) entry which is preliminary data.</text>
</comment>
<name>A0A5M9K8A9_MONFR</name>
<reference evidence="2 3" key="1">
    <citation type="submission" date="2019-06" db="EMBL/GenBank/DDBJ databases">
        <title>Genome Sequence of the Brown Rot Fungal Pathogen Monilinia fructicola.</title>
        <authorList>
            <person name="De Miccolis Angelini R.M."/>
            <person name="Landi L."/>
            <person name="Abate D."/>
            <person name="Pollastro S."/>
            <person name="Romanazzi G."/>
            <person name="Faretra F."/>
        </authorList>
    </citation>
    <scope>NUCLEOTIDE SEQUENCE [LARGE SCALE GENOMIC DNA]</scope>
    <source>
        <strain evidence="2 3">Mfrc123</strain>
    </source>
</reference>
<keyword evidence="1" id="KW-0732">Signal</keyword>
<sequence length="983" mass="100780">MLFSQLAQHLLFIYHLVAVSAIVPSGGTERSSLPASSFNSSKYTNLSSSSSFYTSLSSPSSRLSLETLLVSGNLTKFSSPGSLLGTVYASRKAADVTVISSADIGTKLSKENPSATIIPSNYGTLTANYNSSSYLNTKTNSKYKTVSSSGKNVTISKTRKSTSKSLSYATGITSTGKNSTTNKATSLAHRLNVTSMPSHSMFGSQTITRASCKSTTLGKSAEHYCRVMIGTVQLHYWPTGTAAMNRSYPSTIYLEDYNITMTSPSVYFAINTMKATDLCGKQVGPTIKNYAVGYDVTDVYTLQPYANTKVKTRMGNPKRLQLSDLRTDCPQTTILPEDMFDYLETNHVVLGQDSQCNPILSWPTDLRLAAGDFWTTCGRHWGGKLGIFDPPIPVTACTGDASVCLYGPTKISSAPASTTKLMESVTALADQITTTSALPAPTISAGPSSTGNAEFASLLASAKLSLASLSSTAKLPKSTSRAGPADFFFSAQTAPDVVASFGLSVESSLGTIDLPDPQAAITSINLEINSQSKSLSPPSPTVIAIVASNTFAALPGSSGIILPNGSIASFGEVVTIPNASNSPMIVSVDSSNILVGSETYSIPDITPISSSPAQRSTAVVIATLSGNTVISVAPGASSIIIGTQTVYIDGPTVTEGANVVRLTPSGVEIGNTNNPITSTYHIPTVPLIPQNSVSVNVGVVGVHSISVKTISLNGLSAAVVGGQTISIGGPAAILTGSNIASLGASGVIIQAPAQIITTIPVPSAQKDPADMAIVNGQTISVVAGSSSLSIPIAIVAQQTISAGGAAATLSGGKIASLGTSGVVIQASGGLSTTVLVPSSTTPVNSASFVPAGVDGGQTISVEFIQGSSGAIVAGQTLSYGGPIATLSGENVVTFGVNGVVVQAPSGKVTTIPITTTYFASVSDKVIKTFEFGAPTTGPSVLDASSSRTGSATLVQSDNSAQRIDTVIWLSPLLFGWVGILIMT</sequence>
<evidence type="ECO:0000256" key="1">
    <source>
        <dbReference type="SAM" id="SignalP"/>
    </source>
</evidence>
<dbReference type="Proteomes" id="UP000322873">
    <property type="component" value="Unassembled WGS sequence"/>
</dbReference>
<proteinExistence type="predicted"/>